<proteinExistence type="inferred from homology"/>
<comment type="similarity">
    <text evidence="4">Belongs to the GcvT family. CAF17/IBA57 subfamily.</text>
</comment>
<dbReference type="InterPro" id="IPR017703">
    <property type="entry name" value="YgfZ/GCV_T_CS"/>
</dbReference>
<dbReference type="Pfam" id="PF25455">
    <property type="entry name" value="Beta-barrel_CAF17_C"/>
    <property type="match status" value="1"/>
</dbReference>
<name>A0A9Q0ALE4_9PEZI</name>
<comment type="subcellular location">
    <subcellularLocation>
        <location evidence="1">Mitochondrion matrix</location>
    </subcellularLocation>
</comment>
<evidence type="ECO:0000256" key="4">
    <source>
        <dbReference type="ARBA" id="ARBA00093447"/>
    </source>
</evidence>
<evidence type="ECO:0000256" key="1">
    <source>
        <dbReference type="ARBA" id="ARBA00004305"/>
    </source>
</evidence>
<dbReference type="GO" id="GO:0005759">
    <property type="term" value="C:mitochondrial matrix"/>
    <property type="evidence" value="ECO:0007669"/>
    <property type="project" value="UniProtKB-SubCell"/>
</dbReference>
<dbReference type="SUPFAM" id="SSF103025">
    <property type="entry name" value="Folate-binding domain"/>
    <property type="match status" value="1"/>
</dbReference>
<dbReference type="EMBL" id="JAFIMR010000017">
    <property type="protein sequence ID" value="KAI1868359.1"/>
    <property type="molecule type" value="Genomic_DNA"/>
</dbReference>
<evidence type="ECO:0000256" key="5">
    <source>
        <dbReference type="ARBA" id="ARBA00093637"/>
    </source>
</evidence>
<evidence type="ECO:0000256" key="3">
    <source>
        <dbReference type="ARBA" id="ARBA00023128"/>
    </source>
</evidence>
<dbReference type="PANTHER" id="PTHR22602:SF0">
    <property type="entry name" value="TRANSFERASE CAF17, MITOCHONDRIAL-RELATED"/>
    <property type="match status" value="1"/>
</dbReference>
<dbReference type="InterPro" id="IPR057460">
    <property type="entry name" value="CAF17_C"/>
</dbReference>
<comment type="caution">
    <text evidence="8">The sequence shown here is derived from an EMBL/GenBank/DDBJ whole genome shotgun (WGS) entry which is preliminary data.</text>
</comment>
<dbReference type="PANTHER" id="PTHR22602">
    <property type="entry name" value="TRANSFERASE CAF17, MITOCHONDRIAL-RELATED"/>
    <property type="match status" value="1"/>
</dbReference>
<dbReference type="AlphaFoldDB" id="A0A9Q0ALE4"/>
<organism evidence="8 9">
    <name type="scientific">Neoarthrinium moseri</name>
    <dbReference type="NCBI Taxonomy" id="1658444"/>
    <lineage>
        <taxon>Eukaryota</taxon>
        <taxon>Fungi</taxon>
        <taxon>Dikarya</taxon>
        <taxon>Ascomycota</taxon>
        <taxon>Pezizomycotina</taxon>
        <taxon>Sordariomycetes</taxon>
        <taxon>Xylariomycetidae</taxon>
        <taxon>Amphisphaeriales</taxon>
        <taxon>Apiosporaceae</taxon>
        <taxon>Neoarthrinium</taxon>
    </lineage>
</organism>
<feature type="domain" description="CAF17 C-terminal" evidence="7">
    <location>
        <begin position="327"/>
        <end position="446"/>
    </location>
</feature>
<evidence type="ECO:0000313" key="9">
    <source>
        <dbReference type="Proteomes" id="UP000829685"/>
    </source>
</evidence>
<reference evidence="8" key="1">
    <citation type="submission" date="2021-03" db="EMBL/GenBank/DDBJ databases">
        <title>Revisited historic fungal species revealed as producer of novel bioactive compounds through whole genome sequencing and comparative genomics.</title>
        <authorList>
            <person name="Vignolle G.A."/>
            <person name="Hochenegger N."/>
            <person name="Mach R.L."/>
            <person name="Mach-Aigner A.R."/>
            <person name="Javad Rahimi M."/>
            <person name="Salim K.A."/>
            <person name="Chan C.M."/>
            <person name="Lim L.B.L."/>
            <person name="Cai F."/>
            <person name="Druzhinina I.S."/>
            <person name="U'Ren J.M."/>
            <person name="Derntl C."/>
        </authorList>
    </citation>
    <scope>NUCLEOTIDE SEQUENCE</scope>
    <source>
        <strain evidence="8">TUCIM 5799</strain>
    </source>
</reference>
<dbReference type="Gene3D" id="3.30.1360.120">
    <property type="entry name" value="Probable tRNA modification gtpase trme, domain 1"/>
    <property type="match status" value="1"/>
</dbReference>
<keyword evidence="9" id="KW-1185">Reference proteome</keyword>
<feature type="region of interest" description="Disordered" evidence="6">
    <location>
        <begin position="407"/>
        <end position="434"/>
    </location>
</feature>
<evidence type="ECO:0000256" key="2">
    <source>
        <dbReference type="ARBA" id="ARBA00022946"/>
    </source>
</evidence>
<evidence type="ECO:0000259" key="7">
    <source>
        <dbReference type="Pfam" id="PF25455"/>
    </source>
</evidence>
<gene>
    <name evidence="8" type="ORF">JX265_007182</name>
</gene>
<sequence length="462" mass="50996">MGQKFCGANPTSRAWSLSRESQQLVHRISRTAISVSAFTIKAMKSLLPARVFVRTPAVPSSRTPFICSSCRLSGRRFAATQAGPSPPKPPAAGYSLLSSRRLISIAGVDAPKFLQGLITASVYNKGTELRERGFYTGLLTAQGRVLHDLWIYPNPNHYGLADAHKSGLLPGQAFLIEVADSQVDTLMKLIRRYKLRSAVTHHKLELDECSVWTYWDESYHGTEYPDKLPRHGSEAYVAADSRAPDLGYRVITPASNSLTVDAERLPEDVYQVRRYLRGVAEGPDEITPDKTLPLDANMDLMGGIDFRKGCYVGQELTIRTKHRGVVRKRILPCMVYGEDEPAPQDLEYRPAPGAASGALDVPGGTEIIRAGPQRSRRTGNWIHGVGNIGLAMCRLQSMTDVELPGENTETPFDPSQEFVFKSSPSEEGAEGGKKLKVKAFVPQWMRTRLAQSNTSHSRQTDE</sequence>
<evidence type="ECO:0000313" key="8">
    <source>
        <dbReference type="EMBL" id="KAI1868359.1"/>
    </source>
</evidence>
<dbReference type="InterPro" id="IPR027266">
    <property type="entry name" value="TrmE/GcvT-like"/>
</dbReference>
<dbReference type="NCBIfam" id="TIGR03317">
    <property type="entry name" value="ygfZ_signature"/>
    <property type="match status" value="1"/>
</dbReference>
<dbReference type="Proteomes" id="UP000829685">
    <property type="component" value="Unassembled WGS sequence"/>
</dbReference>
<keyword evidence="2" id="KW-0809">Transit peptide</keyword>
<accession>A0A9Q0ALE4</accession>
<evidence type="ECO:0000256" key="6">
    <source>
        <dbReference type="SAM" id="MobiDB-lite"/>
    </source>
</evidence>
<keyword evidence="3" id="KW-0496">Mitochondrion</keyword>
<protein>
    <recommendedName>
        <fullName evidence="5">Iron-sulfur cluster assembly factor IBA57 homolog, mitochondrial</fullName>
    </recommendedName>
</protein>
<dbReference type="InterPro" id="IPR045179">
    <property type="entry name" value="YgfZ/GcvT"/>
</dbReference>
<dbReference type="GO" id="GO:0016226">
    <property type="term" value="P:iron-sulfur cluster assembly"/>
    <property type="evidence" value="ECO:0007669"/>
    <property type="project" value="TreeGrafter"/>
</dbReference>